<keyword evidence="3" id="KW-1185">Reference proteome</keyword>
<organism evidence="2 3">
    <name type="scientific">Decorospora gaudefroyi</name>
    <dbReference type="NCBI Taxonomy" id="184978"/>
    <lineage>
        <taxon>Eukaryota</taxon>
        <taxon>Fungi</taxon>
        <taxon>Dikarya</taxon>
        <taxon>Ascomycota</taxon>
        <taxon>Pezizomycotina</taxon>
        <taxon>Dothideomycetes</taxon>
        <taxon>Pleosporomycetidae</taxon>
        <taxon>Pleosporales</taxon>
        <taxon>Pleosporineae</taxon>
        <taxon>Pleosporaceae</taxon>
        <taxon>Decorospora</taxon>
    </lineage>
</organism>
<name>A0A6A5JWR3_9PLEO</name>
<accession>A0A6A5JWR3</accession>
<feature type="non-terminal residue" evidence="2">
    <location>
        <position position="90"/>
    </location>
</feature>
<feature type="region of interest" description="Disordered" evidence="1">
    <location>
        <begin position="1"/>
        <end position="44"/>
    </location>
</feature>
<feature type="compositionally biased region" description="Polar residues" evidence="1">
    <location>
        <begin position="1"/>
        <end position="11"/>
    </location>
</feature>
<evidence type="ECO:0000313" key="3">
    <source>
        <dbReference type="Proteomes" id="UP000800040"/>
    </source>
</evidence>
<dbReference type="AlphaFoldDB" id="A0A6A5JWR3"/>
<feature type="region of interest" description="Disordered" evidence="1">
    <location>
        <begin position="60"/>
        <end position="90"/>
    </location>
</feature>
<protein>
    <submittedName>
        <fullName evidence="2">Uncharacterized protein</fullName>
    </submittedName>
</protein>
<feature type="non-terminal residue" evidence="2">
    <location>
        <position position="1"/>
    </location>
</feature>
<dbReference type="EMBL" id="ML975817">
    <property type="protein sequence ID" value="KAF1828006.1"/>
    <property type="molecule type" value="Genomic_DNA"/>
</dbReference>
<sequence>PKKRVSTTSTALKKRARVAAPSRSASQPILVNTQQLPNPSSLLPTPLSRLHKALPNAPQATFKSQLRDARSGSKIVAPTKGSEEATVASS</sequence>
<dbReference type="Proteomes" id="UP000800040">
    <property type="component" value="Unassembled WGS sequence"/>
</dbReference>
<evidence type="ECO:0000313" key="2">
    <source>
        <dbReference type="EMBL" id="KAF1828006.1"/>
    </source>
</evidence>
<gene>
    <name evidence="2" type="ORF">BDW02DRAFT_454418</name>
</gene>
<proteinExistence type="predicted"/>
<evidence type="ECO:0000256" key="1">
    <source>
        <dbReference type="SAM" id="MobiDB-lite"/>
    </source>
</evidence>
<reference evidence="2" key="1">
    <citation type="submission" date="2020-01" db="EMBL/GenBank/DDBJ databases">
        <authorList>
            <consortium name="DOE Joint Genome Institute"/>
            <person name="Haridas S."/>
            <person name="Albert R."/>
            <person name="Binder M."/>
            <person name="Bloem J."/>
            <person name="Labutti K."/>
            <person name="Salamov A."/>
            <person name="Andreopoulos B."/>
            <person name="Baker S.E."/>
            <person name="Barry K."/>
            <person name="Bills G."/>
            <person name="Bluhm B.H."/>
            <person name="Cannon C."/>
            <person name="Castanera R."/>
            <person name="Culley D.E."/>
            <person name="Daum C."/>
            <person name="Ezra D."/>
            <person name="Gonzalez J.B."/>
            <person name="Henrissat B."/>
            <person name="Kuo A."/>
            <person name="Liang C."/>
            <person name="Lipzen A."/>
            <person name="Lutzoni F."/>
            <person name="Magnuson J."/>
            <person name="Mondo S."/>
            <person name="Nolan M."/>
            <person name="Ohm R."/>
            <person name="Pangilinan J."/>
            <person name="Park H.-J."/>
            <person name="Ramirez L."/>
            <person name="Alfaro M."/>
            <person name="Sun H."/>
            <person name="Tritt A."/>
            <person name="Yoshinaga Y."/>
            <person name="Zwiers L.-H."/>
            <person name="Turgeon B.G."/>
            <person name="Goodwin S.B."/>
            <person name="Spatafora J.W."/>
            <person name="Crous P.W."/>
            <person name="Grigoriev I.V."/>
        </authorList>
    </citation>
    <scope>NUCLEOTIDE SEQUENCE</scope>
    <source>
        <strain evidence="2">P77</strain>
    </source>
</reference>